<gene>
    <name evidence="2" type="ORF">IL334_003166</name>
</gene>
<dbReference type="CDD" id="cd08241">
    <property type="entry name" value="QOR1"/>
    <property type="match status" value="1"/>
</dbReference>
<feature type="domain" description="Enoyl reductase (ER)" evidence="1">
    <location>
        <begin position="10"/>
        <end position="326"/>
    </location>
</feature>
<evidence type="ECO:0000313" key="3">
    <source>
        <dbReference type="Proteomes" id="UP001329825"/>
    </source>
</evidence>
<dbReference type="EMBL" id="CP141884">
    <property type="protein sequence ID" value="WRT66213.1"/>
    <property type="molecule type" value="Genomic_DNA"/>
</dbReference>
<dbReference type="InterPro" id="IPR002364">
    <property type="entry name" value="Quin_OxRdtase/zeta-crystal_CS"/>
</dbReference>
<dbReference type="SUPFAM" id="SSF51735">
    <property type="entry name" value="NAD(P)-binding Rossmann-fold domains"/>
    <property type="match status" value="1"/>
</dbReference>
<dbReference type="InterPro" id="IPR051397">
    <property type="entry name" value="Zn-ADH-like_protein"/>
</dbReference>
<dbReference type="SUPFAM" id="SSF50129">
    <property type="entry name" value="GroES-like"/>
    <property type="match status" value="1"/>
</dbReference>
<name>A0ABZ1CWT0_9TREE</name>
<keyword evidence="3" id="KW-1185">Reference proteome</keyword>
<dbReference type="PANTHER" id="PTHR43677:SF4">
    <property type="entry name" value="QUINONE OXIDOREDUCTASE-LIKE PROTEIN 2"/>
    <property type="match status" value="1"/>
</dbReference>
<dbReference type="InterPro" id="IPR036291">
    <property type="entry name" value="NAD(P)-bd_dom_sf"/>
</dbReference>
<dbReference type="InterPro" id="IPR013154">
    <property type="entry name" value="ADH-like_N"/>
</dbReference>
<dbReference type="RefSeq" id="XP_062790953.1">
    <property type="nucleotide sequence ID" value="XM_062934902.1"/>
</dbReference>
<evidence type="ECO:0000313" key="2">
    <source>
        <dbReference type="EMBL" id="WRT66213.1"/>
    </source>
</evidence>
<dbReference type="InterPro" id="IPR011032">
    <property type="entry name" value="GroES-like_sf"/>
</dbReference>
<dbReference type="Gene3D" id="3.40.50.720">
    <property type="entry name" value="NAD(P)-binding Rossmann-like Domain"/>
    <property type="match status" value="1"/>
</dbReference>
<dbReference type="InterPro" id="IPR020843">
    <property type="entry name" value="ER"/>
</dbReference>
<dbReference type="PROSITE" id="PS01162">
    <property type="entry name" value="QOR_ZETA_CRYSTAL"/>
    <property type="match status" value="1"/>
</dbReference>
<sequence length="346" mass="37316">MKAFQIKEHTHPSKVTISDIPVPKADASKGQVLVDVHCAGLNFFDILQSQGKYQTQPPLPFVLGAELSGTISASSPIPKGCPYDHGDRVFGYAQGSYAEQVVVDWRTLLPIPDQLSFQEAATVPLTTTTSYAALVDRAQAQEGEWVLVHAGAGGVGLSACQIAKALGCKVIATASSEDKRDICEKLGKADDVVDYTKKDWQKEVLSITKGKGVNVVFDPVGMIIPSLKCVAWNARLVVVGFAAGSIEKIPANLLLLKQVSVTGVFWGATATKDPEATQRIVMEVLQLLMSGEVKQTIYEKPYIGLDQVSQGLKDIEDRKVWGKAVVTIKGDGKEKRSHSQSQKAKL</sequence>
<proteinExistence type="predicted"/>
<protein>
    <recommendedName>
        <fullName evidence="1">Enoyl reductase (ER) domain-containing protein</fullName>
    </recommendedName>
</protein>
<dbReference type="Pfam" id="PF00107">
    <property type="entry name" value="ADH_zinc_N"/>
    <property type="match status" value="1"/>
</dbReference>
<dbReference type="PANTHER" id="PTHR43677">
    <property type="entry name" value="SHORT-CHAIN DEHYDROGENASE/REDUCTASE"/>
    <property type="match status" value="1"/>
</dbReference>
<reference evidence="2 3" key="1">
    <citation type="submission" date="2024-01" db="EMBL/GenBank/DDBJ databases">
        <title>Comparative genomics of Cryptococcus and Kwoniella reveals pathogenesis evolution and contrasting modes of karyotype evolution via chromosome fusion or intercentromeric recombination.</title>
        <authorList>
            <person name="Coelho M.A."/>
            <person name="David-Palma M."/>
            <person name="Shea T."/>
            <person name="Bowers K."/>
            <person name="McGinley-Smith S."/>
            <person name="Mohammad A.W."/>
            <person name="Gnirke A."/>
            <person name="Yurkov A.M."/>
            <person name="Nowrousian M."/>
            <person name="Sun S."/>
            <person name="Cuomo C.A."/>
            <person name="Heitman J."/>
        </authorList>
    </citation>
    <scope>NUCLEOTIDE SEQUENCE [LARGE SCALE GENOMIC DNA]</scope>
    <source>
        <strain evidence="2">CBS 11374</strain>
    </source>
</reference>
<evidence type="ECO:0000259" key="1">
    <source>
        <dbReference type="SMART" id="SM00829"/>
    </source>
</evidence>
<organism evidence="2 3">
    <name type="scientific">Kwoniella shivajii</name>
    <dbReference type="NCBI Taxonomy" id="564305"/>
    <lineage>
        <taxon>Eukaryota</taxon>
        <taxon>Fungi</taxon>
        <taxon>Dikarya</taxon>
        <taxon>Basidiomycota</taxon>
        <taxon>Agaricomycotina</taxon>
        <taxon>Tremellomycetes</taxon>
        <taxon>Tremellales</taxon>
        <taxon>Cryptococcaceae</taxon>
        <taxon>Kwoniella</taxon>
    </lineage>
</organism>
<dbReference type="Gene3D" id="3.90.180.10">
    <property type="entry name" value="Medium-chain alcohol dehydrogenases, catalytic domain"/>
    <property type="match status" value="1"/>
</dbReference>
<dbReference type="InterPro" id="IPR013149">
    <property type="entry name" value="ADH-like_C"/>
</dbReference>
<dbReference type="GeneID" id="87955297"/>
<dbReference type="Pfam" id="PF08240">
    <property type="entry name" value="ADH_N"/>
    <property type="match status" value="1"/>
</dbReference>
<dbReference type="SMART" id="SM00829">
    <property type="entry name" value="PKS_ER"/>
    <property type="match status" value="1"/>
</dbReference>
<accession>A0ABZ1CWT0</accession>
<dbReference type="Proteomes" id="UP001329825">
    <property type="component" value="Chromosome 4"/>
</dbReference>